<feature type="transmembrane region" description="Helical" evidence="1">
    <location>
        <begin position="266"/>
        <end position="286"/>
    </location>
</feature>
<proteinExistence type="predicted"/>
<gene>
    <name evidence="2" type="ORF">F4553_003208</name>
</gene>
<evidence type="ECO:0000256" key="1">
    <source>
        <dbReference type="SAM" id="Phobius"/>
    </source>
</evidence>
<feature type="transmembrane region" description="Helical" evidence="1">
    <location>
        <begin position="341"/>
        <end position="361"/>
    </location>
</feature>
<name>A0A841BRK6_9ACTN</name>
<keyword evidence="1" id="KW-1133">Transmembrane helix</keyword>
<keyword evidence="3" id="KW-1185">Reference proteome</keyword>
<comment type="caution">
    <text evidence="2">The sequence shown here is derived from an EMBL/GenBank/DDBJ whole genome shotgun (WGS) entry which is preliminary data.</text>
</comment>
<feature type="transmembrane region" description="Helical" evidence="1">
    <location>
        <begin position="539"/>
        <end position="561"/>
    </location>
</feature>
<protein>
    <recommendedName>
        <fullName evidence="4">YfhO family protein</fullName>
    </recommendedName>
</protein>
<dbReference type="AlphaFoldDB" id="A0A841BRK6"/>
<sequence>MRHRVALHLAAVTMAILVFAPLLAPGYVLSYDMNFVPDQPMRWDLLAPVDTAPRAVPLDAAVSLANLVLPGWLLQRVVLVGIVWAAVVGAGRLVPGRRLATVLIAGVCYGWTPFLAERLLIGQWGLLLAYAALPWLVRAALGVRQAYPSGEDLSLPQGRRAMAGLLLAAGVSALTPTGGLIAAAVCLVLLIGAPWRRFAAVAAGLAVLNSPWLVAALTTGAGTRSDPDGVAAFAARAENWSGPLGALLATGGIWNADTTPASRGSVAAPLVTLALLVLAAGGYAVLRRRLPEHAGTRLGVIGLAGLVIAALATVPPGAALLRWLIDWAPGAGLLRDGQKFVLPYALLLALCVALGAERLAARIGELPGRVALAGVLLLPVVGMADLAYGASGALRPVHYPADWAAVESILDAQSGEVLSLPLSEYRRYPWNRGRVVIDPAPRYLPLPVLTDDVLVVGPIVVAGENPRLAEVRRSIGAGEPLAATGIRWLLVQHRPAGDTGVAGSVLSGLELRYAGEYLTLYRNPQGGAAASGPGAGLPVIAAEAAALAVLAISAAALAWPGRRRRTAEERRA</sequence>
<feature type="transmembrane region" description="Helical" evidence="1">
    <location>
        <begin position="162"/>
        <end position="192"/>
    </location>
</feature>
<keyword evidence="1" id="KW-0472">Membrane</keyword>
<feature type="transmembrane region" description="Helical" evidence="1">
    <location>
        <begin position="298"/>
        <end position="321"/>
    </location>
</feature>
<dbReference type="EMBL" id="JACHMN010000002">
    <property type="protein sequence ID" value="MBB5869829.1"/>
    <property type="molecule type" value="Genomic_DNA"/>
</dbReference>
<feature type="transmembrane region" description="Helical" evidence="1">
    <location>
        <begin position="99"/>
        <end position="116"/>
    </location>
</feature>
<feature type="transmembrane region" description="Helical" evidence="1">
    <location>
        <begin position="370"/>
        <end position="390"/>
    </location>
</feature>
<feature type="transmembrane region" description="Helical" evidence="1">
    <location>
        <begin position="67"/>
        <end position="87"/>
    </location>
</feature>
<reference evidence="2 3" key="1">
    <citation type="submission" date="2020-08" db="EMBL/GenBank/DDBJ databases">
        <title>Sequencing the genomes of 1000 actinobacteria strains.</title>
        <authorList>
            <person name="Klenk H.-P."/>
        </authorList>
    </citation>
    <scope>NUCLEOTIDE SEQUENCE [LARGE SCALE GENOMIC DNA]</scope>
    <source>
        <strain evidence="2 3">DSM 45362</strain>
    </source>
</reference>
<accession>A0A841BRK6</accession>
<evidence type="ECO:0008006" key="4">
    <source>
        <dbReference type="Google" id="ProtNLM"/>
    </source>
</evidence>
<dbReference type="RefSeq" id="WP_184836755.1">
    <property type="nucleotide sequence ID" value="NZ_JACHMN010000002.1"/>
</dbReference>
<dbReference type="Proteomes" id="UP000587527">
    <property type="component" value="Unassembled WGS sequence"/>
</dbReference>
<keyword evidence="1" id="KW-0812">Transmembrane</keyword>
<organism evidence="2 3">
    <name type="scientific">Allocatelliglobosispora scoriae</name>
    <dbReference type="NCBI Taxonomy" id="643052"/>
    <lineage>
        <taxon>Bacteria</taxon>
        <taxon>Bacillati</taxon>
        <taxon>Actinomycetota</taxon>
        <taxon>Actinomycetes</taxon>
        <taxon>Micromonosporales</taxon>
        <taxon>Micromonosporaceae</taxon>
        <taxon>Allocatelliglobosispora</taxon>
    </lineage>
</organism>
<evidence type="ECO:0000313" key="3">
    <source>
        <dbReference type="Proteomes" id="UP000587527"/>
    </source>
</evidence>
<evidence type="ECO:0000313" key="2">
    <source>
        <dbReference type="EMBL" id="MBB5869829.1"/>
    </source>
</evidence>
<feature type="transmembrane region" description="Helical" evidence="1">
    <location>
        <begin position="198"/>
        <end position="218"/>
    </location>
</feature>